<gene>
    <name evidence="2" type="ORF">AVEN_163629-2_1</name>
</gene>
<sequence length="134" mass="15606">CTKHYVLSLKIMARWKRQYVPTCLRDELGVNFMDVPSFKPNKIVNFGQDEPSYPKDGTLDINDSLSVTKYHILNEDLYLSESDIDHTDEDANYCPDEESPDSADETSTNTFQRRKVVNKSTIVKEGRKRQRHYN</sequence>
<feature type="region of interest" description="Disordered" evidence="1">
    <location>
        <begin position="86"/>
        <end position="134"/>
    </location>
</feature>
<feature type="non-terminal residue" evidence="2">
    <location>
        <position position="1"/>
    </location>
</feature>
<reference evidence="2 3" key="1">
    <citation type="journal article" date="2019" name="Sci. Rep.">
        <title>Orb-weaving spider Araneus ventricosus genome elucidates the spidroin gene catalogue.</title>
        <authorList>
            <person name="Kono N."/>
            <person name="Nakamura H."/>
            <person name="Ohtoshi R."/>
            <person name="Moran D.A.P."/>
            <person name="Shinohara A."/>
            <person name="Yoshida Y."/>
            <person name="Fujiwara M."/>
            <person name="Mori M."/>
            <person name="Tomita M."/>
            <person name="Arakawa K."/>
        </authorList>
    </citation>
    <scope>NUCLEOTIDE SEQUENCE [LARGE SCALE GENOMIC DNA]</scope>
</reference>
<dbReference type="Proteomes" id="UP000499080">
    <property type="component" value="Unassembled WGS sequence"/>
</dbReference>
<organism evidence="2 3">
    <name type="scientific">Araneus ventricosus</name>
    <name type="common">Orbweaver spider</name>
    <name type="synonym">Epeira ventricosa</name>
    <dbReference type="NCBI Taxonomy" id="182803"/>
    <lineage>
        <taxon>Eukaryota</taxon>
        <taxon>Metazoa</taxon>
        <taxon>Ecdysozoa</taxon>
        <taxon>Arthropoda</taxon>
        <taxon>Chelicerata</taxon>
        <taxon>Arachnida</taxon>
        <taxon>Araneae</taxon>
        <taxon>Araneomorphae</taxon>
        <taxon>Entelegynae</taxon>
        <taxon>Araneoidea</taxon>
        <taxon>Araneidae</taxon>
        <taxon>Araneus</taxon>
    </lineage>
</organism>
<dbReference type="AlphaFoldDB" id="A0A4Y2IUB3"/>
<evidence type="ECO:0000313" key="2">
    <source>
        <dbReference type="EMBL" id="GBM81471.1"/>
    </source>
</evidence>
<evidence type="ECO:0000313" key="3">
    <source>
        <dbReference type="Proteomes" id="UP000499080"/>
    </source>
</evidence>
<feature type="compositionally biased region" description="Acidic residues" evidence="1">
    <location>
        <begin position="86"/>
        <end position="104"/>
    </location>
</feature>
<protein>
    <submittedName>
        <fullName evidence="2">Uncharacterized protein</fullName>
    </submittedName>
</protein>
<accession>A0A4Y2IUB3</accession>
<comment type="caution">
    <text evidence="2">The sequence shown here is derived from an EMBL/GenBank/DDBJ whole genome shotgun (WGS) entry which is preliminary data.</text>
</comment>
<evidence type="ECO:0000256" key="1">
    <source>
        <dbReference type="SAM" id="MobiDB-lite"/>
    </source>
</evidence>
<keyword evidence="3" id="KW-1185">Reference proteome</keyword>
<name>A0A4Y2IUB3_ARAVE</name>
<dbReference type="EMBL" id="BGPR01002950">
    <property type="protein sequence ID" value="GBM81471.1"/>
    <property type="molecule type" value="Genomic_DNA"/>
</dbReference>
<proteinExistence type="predicted"/>